<gene>
    <name evidence="2" type="ORF">HYPSUDRAFT_208405</name>
</gene>
<dbReference type="Proteomes" id="UP000054270">
    <property type="component" value="Unassembled WGS sequence"/>
</dbReference>
<evidence type="ECO:0000313" key="2">
    <source>
        <dbReference type="EMBL" id="KJA14776.1"/>
    </source>
</evidence>
<reference evidence="3" key="1">
    <citation type="submission" date="2014-04" db="EMBL/GenBank/DDBJ databases">
        <title>Evolutionary Origins and Diversification of the Mycorrhizal Mutualists.</title>
        <authorList>
            <consortium name="DOE Joint Genome Institute"/>
            <consortium name="Mycorrhizal Genomics Consortium"/>
            <person name="Kohler A."/>
            <person name="Kuo A."/>
            <person name="Nagy L.G."/>
            <person name="Floudas D."/>
            <person name="Copeland A."/>
            <person name="Barry K.W."/>
            <person name="Cichocki N."/>
            <person name="Veneault-Fourrey C."/>
            <person name="LaButti K."/>
            <person name="Lindquist E.A."/>
            <person name="Lipzen A."/>
            <person name="Lundell T."/>
            <person name="Morin E."/>
            <person name="Murat C."/>
            <person name="Riley R."/>
            <person name="Ohm R."/>
            <person name="Sun H."/>
            <person name="Tunlid A."/>
            <person name="Henrissat B."/>
            <person name="Grigoriev I.V."/>
            <person name="Hibbett D.S."/>
            <person name="Martin F."/>
        </authorList>
    </citation>
    <scope>NUCLEOTIDE SEQUENCE [LARGE SCALE GENOMIC DNA]</scope>
    <source>
        <strain evidence="3">FD-334 SS-4</strain>
    </source>
</reference>
<evidence type="ECO:0000313" key="3">
    <source>
        <dbReference type="Proteomes" id="UP000054270"/>
    </source>
</evidence>
<evidence type="ECO:0000256" key="1">
    <source>
        <dbReference type="SAM" id="MobiDB-lite"/>
    </source>
</evidence>
<organism evidence="2 3">
    <name type="scientific">Hypholoma sublateritium (strain FD-334 SS-4)</name>
    <dbReference type="NCBI Taxonomy" id="945553"/>
    <lineage>
        <taxon>Eukaryota</taxon>
        <taxon>Fungi</taxon>
        <taxon>Dikarya</taxon>
        <taxon>Basidiomycota</taxon>
        <taxon>Agaricomycotina</taxon>
        <taxon>Agaricomycetes</taxon>
        <taxon>Agaricomycetidae</taxon>
        <taxon>Agaricales</taxon>
        <taxon>Agaricineae</taxon>
        <taxon>Strophariaceae</taxon>
        <taxon>Hypholoma</taxon>
    </lineage>
</organism>
<protein>
    <submittedName>
        <fullName evidence="2">Uncharacterized protein</fullName>
    </submittedName>
</protein>
<name>A0A0D2NDT6_HYPSF</name>
<keyword evidence="3" id="KW-1185">Reference proteome</keyword>
<dbReference type="AlphaFoldDB" id="A0A0D2NDT6"/>
<sequence>MDAQRGRDRRRPGHFVVRCDWSAALIRNHYRLLLPGTSARALLNDDAPNVPIVATSTRFPAPPVRATSATLPPGAAASPEPAHYFPETKPRHAAIRSPPSPTPLAWSLFKYIAAISCVGTFRRVPDAYSDIQARHWHRLHFDEFLNTLSGSFSLTHPPPPRLPNETPDLSPRAHGRLPPLFHTRPSLLQNNFADDARRPS</sequence>
<proteinExistence type="predicted"/>
<dbReference type="EMBL" id="KN817665">
    <property type="protein sequence ID" value="KJA14776.1"/>
    <property type="molecule type" value="Genomic_DNA"/>
</dbReference>
<feature type="region of interest" description="Disordered" evidence="1">
    <location>
        <begin position="155"/>
        <end position="200"/>
    </location>
</feature>
<accession>A0A0D2NDT6</accession>